<dbReference type="InterPro" id="IPR052155">
    <property type="entry name" value="Biofilm_reg_signaling"/>
</dbReference>
<dbReference type="PATRIC" id="fig|46224.3.peg.1214"/>
<dbReference type="Pfam" id="PF00990">
    <property type="entry name" value="GGDEF"/>
    <property type="match status" value="1"/>
</dbReference>
<dbReference type="InterPro" id="IPR029787">
    <property type="entry name" value="Nucleotide_cyclase"/>
</dbReference>
<dbReference type="SUPFAM" id="SSF55073">
    <property type="entry name" value="Nucleotide cyclase"/>
    <property type="match status" value="1"/>
</dbReference>
<dbReference type="NCBIfam" id="TIGR00229">
    <property type="entry name" value="sensory_box"/>
    <property type="match status" value="1"/>
</dbReference>
<evidence type="ECO:0000259" key="3">
    <source>
        <dbReference type="PROSITE" id="PS50887"/>
    </source>
</evidence>
<dbReference type="Pfam" id="PF13426">
    <property type="entry name" value="PAS_9"/>
    <property type="match status" value="1"/>
</dbReference>
<dbReference type="PANTHER" id="PTHR44757">
    <property type="entry name" value="DIGUANYLATE CYCLASE DGCP"/>
    <property type="match status" value="1"/>
</dbReference>
<dbReference type="CDD" id="cd01949">
    <property type="entry name" value="GGDEF"/>
    <property type="match status" value="1"/>
</dbReference>
<dbReference type="PROSITE" id="PS50883">
    <property type="entry name" value="EAL"/>
    <property type="match status" value="1"/>
</dbReference>
<dbReference type="SMART" id="SM00091">
    <property type="entry name" value="PAS"/>
    <property type="match status" value="1"/>
</dbReference>
<dbReference type="FunFam" id="3.30.70.270:FF:000001">
    <property type="entry name" value="Diguanylate cyclase domain protein"/>
    <property type="match status" value="1"/>
</dbReference>
<evidence type="ECO:0000313" key="4">
    <source>
        <dbReference type="EMBL" id="KYD10161.1"/>
    </source>
</evidence>
<dbReference type="PANTHER" id="PTHR44757:SF2">
    <property type="entry name" value="BIOFILM ARCHITECTURE MAINTENANCE PROTEIN MBAA"/>
    <property type="match status" value="1"/>
</dbReference>
<proteinExistence type="predicted"/>
<protein>
    <submittedName>
        <fullName evidence="4">Uncharacterized protein</fullName>
    </submittedName>
</protein>
<sequence>MNQKNNRQINDMKHPENLFEEKMVKDIFFTQISDKIIILKVEQGGKFRYVYANEKGLEHANLHKNDMGKLLTEALPKEHAKHLIHYYKEVIETNDTVVFLDEIEIENGEKRIFESRLTGITDKNNTINYIVSVTRDISYTAFEKKQLMESTEIYQSLIIHNLDAIFSVNEKGRILNVNPASQEMFGYSENEMLDRSIYDFVDRKSVSDIFRVMTNTLLGEPQTSDCIFIGNEERKINVQLKTVPIIVNEKIIGIYIIIRDLTEQWENHEKMNFMAMHDHLTGLWNRRALMEHLQMEIANSKQKKREFALLYMDIDRFKYFNDTLGHQAGDVLLKQTAERLGTLKLANYRVYRLGGDEFVILLPGHEKREVNRFSQNILALFNIPFDINGQDYYVTPSIGISMFPADGQDSETLIKNADGALLQVKEKGKGHFRFYRSDMKDAFPNYILMEAHLRKAIEMNEFVMHYQPQVNLKTGKIKTFEALLRWQNRKFGNVPPSQFIPLAEETGLIIPIGEWVIHSVCSQLADWRNKGYKDIRVAINISPKQFLQTNLPEIIQKALFMNQLPASALEIEITEGAMEDTIAALSMLHRLKKIGIIISVDDFGTGYSSLNYLKRFPIDILKIDQSFVREIQVNEKDAAITKTIIHLAHNLGMEVIAEGVEEEDQVQFLVSAQCQKAQGYYFSRPVSAKEIEQKVLYI</sequence>
<dbReference type="InterPro" id="IPR035919">
    <property type="entry name" value="EAL_sf"/>
</dbReference>
<dbReference type="CDD" id="cd00130">
    <property type="entry name" value="PAS"/>
    <property type="match status" value="1"/>
</dbReference>
<dbReference type="InterPro" id="IPR001633">
    <property type="entry name" value="EAL_dom"/>
</dbReference>
<dbReference type="InterPro" id="IPR035965">
    <property type="entry name" value="PAS-like_dom_sf"/>
</dbReference>
<feature type="domain" description="GGDEF" evidence="3">
    <location>
        <begin position="305"/>
        <end position="437"/>
    </location>
</feature>
<evidence type="ECO:0000259" key="1">
    <source>
        <dbReference type="PROSITE" id="PS50112"/>
    </source>
</evidence>
<evidence type="ECO:0000259" key="2">
    <source>
        <dbReference type="PROSITE" id="PS50883"/>
    </source>
</evidence>
<dbReference type="RefSeq" id="WP_066227818.1">
    <property type="nucleotide sequence ID" value="NZ_LQYN01000016.1"/>
</dbReference>
<dbReference type="Gene3D" id="3.20.20.450">
    <property type="entry name" value="EAL domain"/>
    <property type="match status" value="1"/>
</dbReference>
<feature type="domain" description="PAS" evidence="1">
    <location>
        <begin position="150"/>
        <end position="220"/>
    </location>
</feature>
<comment type="caution">
    <text evidence="4">The sequence shown here is derived from an EMBL/GenBank/DDBJ whole genome shotgun (WGS) entry which is preliminary data.</text>
</comment>
<dbReference type="Gene3D" id="3.30.450.20">
    <property type="entry name" value="PAS domain"/>
    <property type="match status" value="2"/>
</dbReference>
<accession>A0A150LCV4</accession>
<dbReference type="CDD" id="cd01948">
    <property type="entry name" value="EAL"/>
    <property type="match status" value="1"/>
</dbReference>
<dbReference type="InterPro" id="IPR000014">
    <property type="entry name" value="PAS"/>
</dbReference>
<dbReference type="Pfam" id="PF00563">
    <property type="entry name" value="EAL"/>
    <property type="match status" value="1"/>
</dbReference>
<dbReference type="InterPro" id="IPR000160">
    <property type="entry name" value="GGDEF_dom"/>
</dbReference>
<dbReference type="Pfam" id="PF08448">
    <property type="entry name" value="PAS_4"/>
    <property type="match status" value="1"/>
</dbReference>
<gene>
    <name evidence="4" type="ORF">B4102_0345</name>
</gene>
<dbReference type="EMBL" id="LQYN01000016">
    <property type="protein sequence ID" value="KYD10161.1"/>
    <property type="molecule type" value="Genomic_DNA"/>
</dbReference>
<reference evidence="4 5" key="1">
    <citation type="submission" date="2016-01" db="EMBL/GenBank/DDBJ databases">
        <title>Genome Sequences of Twelve Sporeforming Bacillus Species Isolated from Foods.</title>
        <authorList>
            <person name="Berendsen E.M."/>
            <person name="Wells-Bennik M.H."/>
            <person name="Krawcyk A.O."/>
            <person name="De Jong A."/>
            <person name="Holsappel S."/>
            <person name="Eijlander R.T."/>
            <person name="Kuipers O.P."/>
        </authorList>
    </citation>
    <scope>NUCLEOTIDE SEQUENCE [LARGE SCALE GENOMIC DNA]</scope>
    <source>
        <strain evidence="4 5">B4102</strain>
    </source>
</reference>
<name>A0A150LCV4_9BACI</name>
<feature type="domain" description="EAL" evidence="2">
    <location>
        <begin position="446"/>
        <end position="698"/>
    </location>
</feature>
<dbReference type="FunFam" id="3.20.20.450:FF:000001">
    <property type="entry name" value="Cyclic di-GMP phosphodiesterase yahA"/>
    <property type="match status" value="1"/>
</dbReference>
<dbReference type="STRING" id="46224.B4102_0345"/>
<dbReference type="AlphaFoldDB" id="A0A150LCV4"/>
<dbReference type="Gene3D" id="3.30.70.270">
    <property type="match status" value="1"/>
</dbReference>
<dbReference type="Proteomes" id="UP000075666">
    <property type="component" value="Unassembled WGS sequence"/>
</dbReference>
<organism evidence="4 5">
    <name type="scientific">Heyndrickxia sporothermodurans</name>
    <dbReference type="NCBI Taxonomy" id="46224"/>
    <lineage>
        <taxon>Bacteria</taxon>
        <taxon>Bacillati</taxon>
        <taxon>Bacillota</taxon>
        <taxon>Bacilli</taxon>
        <taxon>Bacillales</taxon>
        <taxon>Bacillaceae</taxon>
        <taxon>Heyndrickxia</taxon>
    </lineage>
</organism>
<keyword evidence="5" id="KW-1185">Reference proteome</keyword>
<dbReference type="InterPro" id="IPR043128">
    <property type="entry name" value="Rev_trsase/Diguanyl_cyclase"/>
</dbReference>
<dbReference type="PROSITE" id="PS50887">
    <property type="entry name" value="GGDEF"/>
    <property type="match status" value="1"/>
</dbReference>
<dbReference type="NCBIfam" id="TIGR00254">
    <property type="entry name" value="GGDEF"/>
    <property type="match status" value="1"/>
</dbReference>
<evidence type="ECO:0000313" key="5">
    <source>
        <dbReference type="Proteomes" id="UP000075666"/>
    </source>
</evidence>
<dbReference type="SUPFAM" id="SSF55785">
    <property type="entry name" value="PYP-like sensor domain (PAS domain)"/>
    <property type="match status" value="2"/>
</dbReference>
<dbReference type="SMART" id="SM00052">
    <property type="entry name" value="EAL"/>
    <property type="match status" value="1"/>
</dbReference>
<dbReference type="InterPro" id="IPR013656">
    <property type="entry name" value="PAS_4"/>
</dbReference>
<dbReference type="SMART" id="SM00267">
    <property type="entry name" value="GGDEF"/>
    <property type="match status" value="1"/>
</dbReference>
<dbReference type="PROSITE" id="PS50112">
    <property type="entry name" value="PAS"/>
    <property type="match status" value="1"/>
</dbReference>
<dbReference type="SUPFAM" id="SSF141868">
    <property type="entry name" value="EAL domain-like"/>
    <property type="match status" value="1"/>
</dbReference>